<evidence type="ECO:0000256" key="5">
    <source>
        <dbReference type="ARBA" id="ARBA00006288"/>
    </source>
</evidence>
<evidence type="ECO:0000313" key="21">
    <source>
        <dbReference type="EMBL" id="ODQ59200.1"/>
    </source>
</evidence>
<keyword evidence="11" id="KW-0576">Peroxisome</keyword>
<dbReference type="FunFam" id="1.20.140.10:FF:000015">
    <property type="entry name" value="Acyl-coenzyme A oxidase"/>
    <property type="match status" value="1"/>
</dbReference>
<reference evidence="21 22" key="1">
    <citation type="journal article" date="2016" name="Proc. Natl. Acad. Sci. U.S.A.">
        <title>Comparative genomics of biotechnologically important yeasts.</title>
        <authorList>
            <person name="Riley R."/>
            <person name="Haridas S."/>
            <person name="Wolfe K.H."/>
            <person name="Lopes M.R."/>
            <person name="Hittinger C.T."/>
            <person name="Goeker M."/>
            <person name="Salamov A.A."/>
            <person name="Wisecaver J.H."/>
            <person name="Long T.M."/>
            <person name="Calvey C.H."/>
            <person name="Aerts A.L."/>
            <person name="Barry K.W."/>
            <person name="Choi C."/>
            <person name="Clum A."/>
            <person name="Coughlan A.Y."/>
            <person name="Deshpande S."/>
            <person name="Douglass A.P."/>
            <person name="Hanson S.J."/>
            <person name="Klenk H.-P."/>
            <person name="LaButti K.M."/>
            <person name="Lapidus A."/>
            <person name="Lindquist E.A."/>
            <person name="Lipzen A.M."/>
            <person name="Meier-Kolthoff J.P."/>
            <person name="Ohm R.A."/>
            <person name="Otillar R.P."/>
            <person name="Pangilinan J.L."/>
            <person name="Peng Y."/>
            <person name="Rokas A."/>
            <person name="Rosa C.A."/>
            <person name="Scheuner C."/>
            <person name="Sibirny A.A."/>
            <person name="Slot J.C."/>
            <person name="Stielow J.B."/>
            <person name="Sun H."/>
            <person name="Kurtzman C.P."/>
            <person name="Blackwell M."/>
            <person name="Grigoriev I.V."/>
            <person name="Jeffries T.W."/>
        </authorList>
    </citation>
    <scope>NUCLEOTIDE SEQUENCE [LARGE SCALE GENOMIC DNA]</scope>
    <source>
        <strain evidence="22">ATCC 58044 / CBS 1984 / NCYC 433 / NRRL Y-366-8</strain>
    </source>
</reference>
<dbReference type="GO" id="GO:0003997">
    <property type="term" value="F:acyl-CoA oxidase activity"/>
    <property type="evidence" value="ECO:0007669"/>
    <property type="project" value="UniProtKB-EC"/>
</dbReference>
<evidence type="ECO:0000256" key="2">
    <source>
        <dbReference type="ARBA" id="ARBA00001974"/>
    </source>
</evidence>
<dbReference type="GO" id="GO:0033540">
    <property type="term" value="P:fatty acid beta-oxidation using acyl-CoA oxidase"/>
    <property type="evidence" value="ECO:0007669"/>
    <property type="project" value="UniProtKB-UniPathway"/>
</dbReference>
<dbReference type="InterPro" id="IPR012258">
    <property type="entry name" value="Acyl-CoA_oxidase"/>
</dbReference>
<feature type="domain" description="Acyl-CoA oxidase C-alpha1" evidence="20">
    <location>
        <begin position="281"/>
        <end position="448"/>
    </location>
</feature>
<dbReference type="GO" id="GO:0071949">
    <property type="term" value="F:FAD binding"/>
    <property type="evidence" value="ECO:0007669"/>
    <property type="project" value="InterPro"/>
</dbReference>
<dbReference type="AlphaFoldDB" id="A0A1E3P1S8"/>
<dbReference type="InterPro" id="IPR029320">
    <property type="entry name" value="Acyl-CoA_ox_N"/>
</dbReference>
<keyword evidence="7 14" id="KW-0274">FAD</keyword>
<evidence type="ECO:0000256" key="9">
    <source>
        <dbReference type="ARBA" id="ARBA00023002"/>
    </source>
</evidence>
<dbReference type="InterPro" id="IPR055060">
    <property type="entry name" value="ACOX_C_alpha1"/>
</dbReference>
<proteinExistence type="inferred from homology"/>
<dbReference type="InterPro" id="IPR037069">
    <property type="entry name" value="AcylCoA_DH/ox_N_sf"/>
</dbReference>
<sequence length="682" mass="77279">MSESEDLIASRAKERGAASFNVRDLTYFLDNGKQNTERNESIMLQFERDPLFNIKTFNLDLKGQREVSFQRITKLAAYNNNDDEQGIRARMNILSISDPGTYTRVGVHYGLFLQTLRALGTPQQFQYWVSKGAGSLSKFFGCFGMTELAHGSNVAGLQTVANFNPSDDTFTINTPNLGATKWWIGGAAHSATHCVVYARLVVKGKDYGVKNFVVQLRNDNGELLPGVAIGDIGKKMGRDGIDNGWIQFTNVKIPRFNMLSKYAQVDSRGKVTVPEFQQLGYSALVMGRVSMVVDSYNIGKKFITIALRYATVRRQFGKDSDGLEKKIIDYTHHRRRLFPFLATIYAFNSSALEITRVQDETLKLLAGGDKNVKDVIPNLKDLFSLSAGLKAFATWETAKLIDEARQSCGGHGYSSYNGFAQGYNDWVVQCTWEGDNNVLSLSCGRALIQNYLAVEKGERVGDFTKYLKVEDNDDFVLRTQDLEYIEKIINAWEIVSKRLVQSSTAKFKQFRKETNGDLELAFEKVASNRFNIAKIHTKLVILKTFHQRVSHAPENLKSILSLLLQLYALHITSENISQFYSFNIVKGSDFLENLNYKIDEINELLRPNIIGLTDAFNLSDFMIGSQIGKKNGDIYENYFKFVTDNNTEIKPHYYDSLMKPFFERSLKPTDNEEVQENEEDDE</sequence>
<evidence type="ECO:0000256" key="1">
    <source>
        <dbReference type="ARBA" id="ARBA00001201"/>
    </source>
</evidence>
<dbReference type="OrthoDB" id="538336at2759"/>
<dbReference type="STRING" id="683960.A0A1E3P1S8"/>
<keyword evidence="6 14" id="KW-0285">Flavoprotein</keyword>
<dbReference type="Pfam" id="PF22924">
    <property type="entry name" value="ACOX_C_alpha1"/>
    <property type="match status" value="1"/>
</dbReference>
<organism evidence="21 22">
    <name type="scientific">Wickerhamomyces anomalus (strain ATCC 58044 / CBS 1984 / NCYC 433 / NRRL Y-366-8)</name>
    <name type="common">Yeast</name>
    <name type="synonym">Hansenula anomala</name>
    <dbReference type="NCBI Taxonomy" id="683960"/>
    <lineage>
        <taxon>Eukaryota</taxon>
        <taxon>Fungi</taxon>
        <taxon>Dikarya</taxon>
        <taxon>Ascomycota</taxon>
        <taxon>Saccharomycotina</taxon>
        <taxon>Saccharomycetes</taxon>
        <taxon>Phaffomycetales</taxon>
        <taxon>Wickerhamomycetaceae</taxon>
        <taxon>Wickerhamomyces</taxon>
    </lineage>
</organism>
<dbReference type="GO" id="GO:0055088">
    <property type="term" value="P:lipid homeostasis"/>
    <property type="evidence" value="ECO:0007669"/>
    <property type="project" value="TreeGrafter"/>
</dbReference>
<dbReference type="Gene3D" id="1.10.540.10">
    <property type="entry name" value="Acyl-CoA dehydrogenase/oxidase, N-terminal domain"/>
    <property type="match status" value="1"/>
</dbReference>
<evidence type="ECO:0000256" key="8">
    <source>
        <dbReference type="ARBA" id="ARBA00022832"/>
    </source>
</evidence>
<evidence type="ECO:0000256" key="12">
    <source>
        <dbReference type="ARBA" id="ARBA00063271"/>
    </source>
</evidence>
<dbReference type="InterPro" id="IPR006091">
    <property type="entry name" value="Acyl-CoA_Oxase/DH_mid-dom"/>
</dbReference>
<dbReference type="Gene3D" id="1.20.140.10">
    <property type="entry name" value="Butyryl-CoA Dehydrogenase, subunit A, domain 3"/>
    <property type="match status" value="2"/>
</dbReference>
<evidence type="ECO:0000256" key="11">
    <source>
        <dbReference type="ARBA" id="ARBA00023140"/>
    </source>
</evidence>
<dbReference type="InterPro" id="IPR009100">
    <property type="entry name" value="AcylCoA_DH/oxidase_NM_dom_sf"/>
</dbReference>
<dbReference type="RefSeq" id="XP_019038407.1">
    <property type="nucleotide sequence ID" value="XM_019184172.1"/>
</dbReference>
<dbReference type="InterPro" id="IPR002655">
    <property type="entry name" value="Acyl-CoA_oxidase_C"/>
</dbReference>
<keyword evidence="8" id="KW-0276">Fatty acid metabolism</keyword>
<dbReference type="GO" id="GO:0005504">
    <property type="term" value="F:fatty acid binding"/>
    <property type="evidence" value="ECO:0007669"/>
    <property type="project" value="TreeGrafter"/>
</dbReference>
<evidence type="ECO:0000256" key="4">
    <source>
        <dbReference type="ARBA" id="ARBA00004846"/>
    </source>
</evidence>
<evidence type="ECO:0000313" key="22">
    <source>
        <dbReference type="Proteomes" id="UP000094112"/>
    </source>
</evidence>
<dbReference type="PANTHER" id="PTHR10909">
    <property type="entry name" value="ELECTRON TRANSPORT OXIDOREDUCTASE"/>
    <property type="match status" value="1"/>
</dbReference>
<dbReference type="Pfam" id="PF14749">
    <property type="entry name" value="Acyl-CoA_ox_N"/>
    <property type="match status" value="1"/>
</dbReference>
<keyword evidence="22" id="KW-1185">Reference proteome</keyword>
<dbReference type="FunFam" id="2.40.110.10:FF:000003">
    <property type="entry name" value="Acyl-coenzyme A oxidase"/>
    <property type="match status" value="1"/>
</dbReference>
<comment type="cofactor">
    <cofactor evidence="2">
        <name>FAD</name>
        <dbReference type="ChEBI" id="CHEBI:57692"/>
    </cofactor>
</comment>
<dbReference type="UniPathway" id="UPA00661"/>
<feature type="domain" description="Acyl-coenzyme A oxidase N-terminal" evidence="19">
    <location>
        <begin position="21"/>
        <end position="130"/>
    </location>
</feature>
<dbReference type="Pfam" id="PF01756">
    <property type="entry name" value="ACOX"/>
    <property type="match status" value="1"/>
</dbReference>
<comment type="catalytic activity">
    <reaction evidence="1">
        <text>a 2,3-saturated acyl-CoA + O2 = a (2E)-enoyl-CoA + H2O2</text>
        <dbReference type="Rhea" id="RHEA:38959"/>
        <dbReference type="ChEBI" id="CHEBI:15379"/>
        <dbReference type="ChEBI" id="CHEBI:16240"/>
        <dbReference type="ChEBI" id="CHEBI:58856"/>
        <dbReference type="ChEBI" id="CHEBI:65111"/>
        <dbReference type="EC" id="1.3.3.6"/>
    </reaction>
</comment>
<evidence type="ECO:0000256" key="10">
    <source>
        <dbReference type="ARBA" id="ARBA00023098"/>
    </source>
</evidence>
<dbReference type="Gene3D" id="2.40.110.10">
    <property type="entry name" value="Butyryl-CoA Dehydrogenase, subunit A, domain 2"/>
    <property type="match status" value="1"/>
</dbReference>
<dbReference type="FunFam" id="1.20.140.10:FF:000013">
    <property type="entry name" value="Acyl-coenzyme A oxidase"/>
    <property type="match status" value="1"/>
</dbReference>
<dbReference type="InterPro" id="IPR036250">
    <property type="entry name" value="AcylCo_DH-like_C"/>
</dbReference>
<comment type="pathway">
    <text evidence="4">Lipid metabolism; peroxisomal fatty acid beta-oxidation.</text>
</comment>
<dbReference type="GeneID" id="30201418"/>
<name>A0A1E3P1S8_WICAA</name>
<protein>
    <recommendedName>
        <fullName evidence="13 14">Acyl-coenzyme A oxidase</fullName>
    </recommendedName>
</protein>
<keyword evidence="9" id="KW-0560">Oxidoreductase</keyword>
<dbReference type="GO" id="GO:0005777">
    <property type="term" value="C:peroxisome"/>
    <property type="evidence" value="ECO:0007669"/>
    <property type="project" value="UniProtKB-SubCell"/>
</dbReference>
<comment type="subunit">
    <text evidence="12">Heteropentamer composed of five different subunits.</text>
</comment>
<evidence type="ECO:0000256" key="13">
    <source>
        <dbReference type="ARBA" id="ARBA00070477"/>
    </source>
</evidence>
<feature type="binding site" evidence="16">
    <location>
        <position position="185"/>
    </location>
    <ligand>
        <name>FAD</name>
        <dbReference type="ChEBI" id="CHEBI:57692"/>
    </ligand>
</feature>
<keyword evidence="10" id="KW-0443">Lipid metabolism</keyword>
<feature type="active site" description="Proton acceptor" evidence="15">
    <location>
        <position position="433"/>
    </location>
</feature>
<evidence type="ECO:0000256" key="7">
    <source>
        <dbReference type="ARBA" id="ARBA00022827"/>
    </source>
</evidence>
<feature type="domain" description="Acyl-CoA oxidase/dehydrogenase middle" evidence="18">
    <location>
        <begin position="142"/>
        <end position="251"/>
    </location>
</feature>
<evidence type="ECO:0000259" key="19">
    <source>
        <dbReference type="Pfam" id="PF14749"/>
    </source>
</evidence>
<evidence type="ECO:0000256" key="3">
    <source>
        <dbReference type="ARBA" id="ARBA00004275"/>
    </source>
</evidence>
<accession>A0A1E3P1S8</accession>
<dbReference type="PIRSF" id="PIRSF000168">
    <property type="entry name" value="Acyl-CoA_oxidase"/>
    <property type="match status" value="1"/>
</dbReference>
<dbReference type="InterPro" id="IPR046373">
    <property type="entry name" value="Acyl-CoA_Oxase/DH_mid-dom_sf"/>
</dbReference>
<dbReference type="FunFam" id="1.10.540.10:FF:000018">
    <property type="entry name" value="Acyl-coenzyme A oxidase"/>
    <property type="match status" value="1"/>
</dbReference>
<gene>
    <name evidence="21" type="ORF">WICANDRAFT_69570</name>
</gene>
<evidence type="ECO:0000256" key="6">
    <source>
        <dbReference type="ARBA" id="ARBA00022630"/>
    </source>
</evidence>
<feature type="binding site" evidence="16">
    <location>
        <position position="146"/>
    </location>
    <ligand>
        <name>FAD</name>
        <dbReference type="ChEBI" id="CHEBI:57692"/>
    </ligand>
</feature>
<dbReference type="SUPFAM" id="SSF56645">
    <property type="entry name" value="Acyl-CoA dehydrogenase NM domain-like"/>
    <property type="match status" value="1"/>
</dbReference>
<dbReference type="SUPFAM" id="SSF47203">
    <property type="entry name" value="Acyl-CoA dehydrogenase C-terminal domain-like"/>
    <property type="match status" value="2"/>
</dbReference>
<dbReference type="Proteomes" id="UP000094112">
    <property type="component" value="Unassembled WGS sequence"/>
</dbReference>
<feature type="domain" description="Acyl-CoA oxidase C-terminal" evidence="17">
    <location>
        <begin position="485"/>
        <end position="662"/>
    </location>
</feature>
<evidence type="ECO:0000259" key="17">
    <source>
        <dbReference type="Pfam" id="PF01756"/>
    </source>
</evidence>
<evidence type="ECO:0000256" key="14">
    <source>
        <dbReference type="PIRNR" id="PIRNR000168"/>
    </source>
</evidence>
<evidence type="ECO:0000259" key="20">
    <source>
        <dbReference type="Pfam" id="PF22924"/>
    </source>
</evidence>
<dbReference type="Pfam" id="PF02770">
    <property type="entry name" value="Acyl-CoA_dh_M"/>
    <property type="match status" value="1"/>
</dbReference>
<comment type="similarity">
    <text evidence="5 14">Belongs to the acyl-CoA oxidase family.</text>
</comment>
<comment type="subcellular location">
    <subcellularLocation>
        <location evidence="3">Peroxisome</location>
    </subcellularLocation>
</comment>
<evidence type="ECO:0000256" key="16">
    <source>
        <dbReference type="PIRSR" id="PIRSR000168-2"/>
    </source>
</evidence>
<dbReference type="EMBL" id="KV454211">
    <property type="protein sequence ID" value="ODQ59200.1"/>
    <property type="molecule type" value="Genomic_DNA"/>
</dbReference>
<evidence type="ECO:0000256" key="15">
    <source>
        <dbReference type="PIRSR" id="PIRSR000168-1"/>
    </source>
</evidence>
<evidence type="ECO:0000259" key="18">
    <source>
        <dbReference type="Pfam" id="PF02770"/>
    </source>
</evidence>
<dbReference type="PANTHER" id="PTHR10909:SF352">
    <property type="entry name" value="ACYL-COENZYME A OXIDASE-LIKE PROTEIN"/>
    <property type="match status" value="1"/>
</dbReference>